<evidence type="ECO:0000256" key="1">
    <source>
        <dbReference type="ARBA" id="ARBA00023015"/>
    </source>
</evidence>
<dbReference type="RefSeq" id="WP_131279198.1">
    <property type="nucleotide sequence ID" value="NZ_JBHSLR010000009.1"/>
</dbReference>
<keyword evidence="1" id="KW-0805">Transcription regulation</keyword>
<dbReference type="AlphaFoldDB" id="A0A4Q9V264"/>
<dbReference type="SUPFAM" id="SSF46785">
    <property type="entry name" value="Winged helix' DNA-binding domain"/>
    <property type="match status" value="1"/>
</dbReference>
<dbReference type="InterPro" id="IPR036388">
    <property type="entry name" value="WH-like_DNA-bd_sf"/>
</dbReference>
<keyword evidence="3" id="KW-0804">Transcription</keyword>
<evidence type="ECO:0000256" key="2">
    <source>
        <dbReference type="ARBA" id="ARBA00023125"/>
    </source>
</evidence>
<accession>A0A4Q9V264</accession>
<dbReference type="Pfam" id="PF12802">
    <property type="entry name" value="MarR_2"/>
    <property type="match status" value="1"/>
</dbReference>
<dbReference type="OrthoDB" id="3237509at2"/>
<comment type="caution">
    <text evidence="5">The sequence shown here is derived from an EMBL/GenBank/DDBJ whole genome shotgun (WGS) entry which is preliminary data.</text>
</comment>
<dbReference type="InterPro" id="IPR000835">
    <property type="entry name" value="HTH_MarR-typ"/>
</dbReference>
<keyword evidence="2" id="KW-0238">DNA-binding</keyword>
<protein>
    <submittedName>
        <fullName evidence="5">MarR family transcriptional regulator</fullName>
    </submittedName>
</protein>
<evidence type="ECO:0000259" key="4">
    <source>
        <dbReference type="PROSITE" id="PS50995"/>
    </source>
</evidence>
<reference evidence="5 6" key="1">
    <citation type="submission" date="2019-02" db="EMBL/GenBank/DDBJ databases">
        <title>Arcanobacterium bovis sp. nov., isolated from the milk of a cow with mastitis.</title>
        <authorList>
            <person name="Sammra O."/>
            <person name="Foster G."/>
            <person name="Hassan A."/>
            <person name="Alssahen M."/>
            <person name="Laemmler C."/>
            <person name="Borowiak M."/>
            <person name="Malorny B."/>
            <person name="Abdulmawjood A."/>
        </authorList>
    </citation>
    <scope>NUCLEOTIDE SEQUENCE [LARGE SCALE GENOMIC DNA]</scope>
    <source>
        <strain evidence="5 6">C605018/01/1</strain>
    </source>
</reference>
<evidence type="ECO:0000256" key="3">
    <source>
        <dbReference type="ARBA" id="ARBA00023163"/>
    </source>
</evidence>
<dbReference type="InterPro" id="IPR023187">
    <property type="entry name" value="Tscrpt_reg_MarR-type_CS"/>
</dbReference>
<dbReference type="GO" id="GO:0003677">
    <property type="term" value="F:DNA binding"/>
    <property type="evidence" value="ECO:0007669"/>
    <property type="project" value="UniProtKB-KW"/>
</dbReference>
<evidence type="ECO:0000313" key="6">
    <source>
        <dbReference type="Proteomes" id="UP000293036"/>
    </source>
</evidence>
<dbReference type="PROSITE" id="PS01117">
    <property type="entry name" value="HTH_MARR_1"/>
    <property type="match status" value="1"/>
</dbReference>
<sequence>MNPEQHLPASDEVDHIVAAWQGQRPDFDAQPLALFSRLLRLGRHLDRLRRATFADFGLETWEFEMLSALRRQGEPFQLTAGQLMQETLVSSGTITNRIDRMVDHGFVKRMSDPADKRVVYVVATERGIEAVDGAMEALLIVEHQLLEGIAGSQRDEAVSVLRTILERMDSGEKR</sequence>
<proteinExistence type="predicted"/>
<dbReference type="Proteomes" id="UP000293036">
    <property type="component" value="Unassembled WGS sequence"/>
</dbReference>
<organism evidence="5 6">
    <name type="scientific">Arcanobacterium bovis</name>
    <dbReference type="NCBI Taxonomy" id="2529275"/>
    <lineage>
        <taxon>Bacteria</taxon>
        <taxon>Bacillati</taxon>
        <taxon>Actinomycetota</taxon>
        <taxon>Actinomycetes</taxon>
        <taxon>Actinomycetales</taxon>
        <taxon>Actinomycetaceae</taxon>
        <taxon>Arcanobacterium</taxon>
    </lineage>
</organism>
<feature type="domain" description="HTH marR-type" evidence="4">
    <location>
        <begin position="31"/>
        <end position="170"/>
    </location>
</feature>
<keyword evidence="6" id="KW-1185">Reference proteome</keyword>
<evidence type="ECO:0000313" key="5">
    <source>
        <dbReference type="EMBL" id="TBW23729.1"/>
    </source>
</evidence>
<dbReference type="InterPro" id="IPR036390">
    <property type="entry name" value="WH_DNA-bd_sf"/>
</dbReference>
<name>A0A4Q9V264_9ACTO</name>
<dbReference type="EMBL" id="SJDT01000001">
    <property type="protein sequence ID" value="TBW23729.1"/>
    <property type="molecule type" value="Genomic_DNA"/>
</dbReference>
<dbReference type="SMART" id="SM00347">
    <property type="entry name" value="HTH_MARR"/>
    <property type="match status" value="1"/>
</dbReference>
<dbReference type="GO" id="GO:0003700">
    <property type="term" value="F:DNA-binding transcription factor activity"/>
    <property type="evidence" value="ECO:0007669"/>
    <property type="project" value="InterPro"/>
</dbReference>
<dbReference type="Gene3D" id="1.10.10.10">
    <property type="entry name" value="Winged helix-like DNA-binding domain superfamily/Winged helix DNA-binding domain"/>
    <property type="match status" value="1"/>
</dbReference>
<dbReference type="PROSITE" id="PS50995">
    <property type="entry name" value="HTH_MARR_2"/>
    <property type="match status" value="1"/>
</dbReference>
<gene>
    <name evidence="5" type="ORF">EZJ44_00910</name>
</gene>
<dbReference type="PANTHER" id="PTHR42756">
    <property type="entry name" value="TRANSCRIPTIONAL REGULATOR, MARR"/>
    <property type="match status" value="1"/>
</dbReference>
<dbReference type="PANTHER" id="PTHR42756:SF1">
    <property type="entry name" value="TRANSCRIPTIONAL REPRESSOR OF EMRAB OPERON"/>
    <property type="match status" value="1"/>
</dbReference>